<dbReference type="AlphaFoldDB" id="A0AAD0FNR2"/>
<protein>
    <submittedName>
        <fullName evidence="1">Uncharacterized protein</fullName>
    </submittedName>
</protein>
<gene>
    <name evidence="1" type="ORF">SmaCSM2_20055</name>
</gene>
<sequence length="97" mass="11054">MIRIHRLELVHIDEARRSIVKYFAKTNPPGVQIGLLNGDKANHTLIQLISIGEQLLDIAARRKIACYIQITKIALQWIPHSVEKIDQQVSIGDFRSD</sequence>
<dbReference type="Proteomes" id="UP000234414">
    <property type="component" value="Chromosome"/>
</dbReference>
<accession>A0AAD0FNR2</accession>
<proteinExistence type="predicted"/>
<organism evidence="1 2">
    <name type="scientific">Stenotrophomonas maltophilia</name>
    <name type="common">Pseudomonas maltophilia</name>
    <name type="synonym">Xanthomonas maltophilia</name>
    <dbReference type="NCBI Taxonomy" id="40324"/>
    <lineage>
        <taxon>Bacteria</taxon>
        <taxon>Pseudomonadati</taxon>
        <taxon>Pseudomonadota</taxon>
        <taxon>Gammaproteobacteria</taxon>
        <taxon>Lysobacterales</taxon>
        <taxon>Lysobacteraceae</taxon>
        <taxon>Stenotrophomonas</taxon>
        <taxon>Stenotrophomonas maltophilia group</taxon>
    </lineage>
</organism>
<name>A0AAD0FNR2_STEMA</name>
<reference evidence="1 2" key="1">
    <citation type="submission" date="2017-12" db="EMBL/GenBank/DDBJ databases">
        <title>Complete Genome Sequence of Stenotrophomonas maltophilia CSM2.</title>
        <authorList>
            <person name="Castro-Jaimes S."/>
            <person name="Lopez-Leal G."/>
            <person name="Barberena Jonas C."/>
            <person name="Bustos P."/>
            <person name="Perez-Oseguera A."/>
            <person name="Cevallos M.A."/>
        </authorList>
    </citation>
    <scope>NUCLEOTIDE SEQUENCE [LARGE SCALE GENOMIC DNA]</scope>
    <source>
        <strain evidence="1 2">CSM2</strain>
    </source>
</reference>
<dbReference type="EMBL" id="CP025298">
    <property type="protein sequence ID" value="AUI09352.1"/>
    <property type="molecule type" value="Genomic_DNA"/>
</dbReference>
<evidence type="ECO:0000313" key="1">
    <source>
        <dbReference type="EMBL" id="AUI09352.1"/>
    </source>
</evidence>
<evidence type="ECO:0000313" key="2">
    <source>
        <dbReference type="Proteomes" id="UP000234414"/>
    </source>
</evidence>